<gene>
    <name evidence="2" type="ORF">ACFSYJ_00135</name>
</gene>
<dbReference type="Gene3D" id="3.90.1200.10">
    <property type="match status" value="1"/>
</dbReference>
<dbReference type="Proteomes" id="UP001597419">
    <property type="component" value="Unassembled WGS sequence"/>
</dbReference>
<keyword evidence="3" id="KW-1185">Reference proteome</keyword>
<evidence type="ECO:0000259" key="1">
    <source>
        <dbReference type="Pfam" id="PF01636"/>
    </source>
</evidence>
<name>A0ABW5G7F8_9PSEU</name>
<dbReference type="SUPFAM" id="SSF56112">
    <property type="entry name" value="Protein kinase-like (PK-like)"/>
    <property type="match status" value="1"/>
</dbReference>
<proteinExistence type="predicted"/>
<dbReference type="Pfam" id="PF01636">
    <property type="entry name" value="APH"/>
    <property type="match status" value="1"/>
</dbReference>
<dbReference type="RefSeq" id="WP_345401804.1">
    <property type="nucleotide sequence ID" value="NZ_BAABHG010000013.1"/>
</dbReference>
<evidence type="ECO:0000313" key="2">
    <source>
        <dbReference type="EMBL" id="MFD2456978.1"/>
    </source>
</evidence>
<comment type="caution">
    <text evidence="2">The sequence shown here is derived from an EMBL/GenBank/DDBJ whole genome shotgun (WGS) entry which is preliminary data.</text>
</comment>
<protein>
    <submittedName>
        <fullName evidence="2">Phosphotransferase family protein</fullName>
    </submittedName>
</protein>
<accession>A0ABW5G7F8</accession>
<organism evidence="2 3">
    <name type="scientific">Amycolatopsis samaneae</name>
    <dbReference type="NCBI Taxonomy" id="664691"/>
    <lineage>
        <taxon>Bacteria</taxon>
        <taxon>Bacillati</taxon>
        <taxon>Actinomycetota</taxon>
        <taxon>Actinomycetes</taxon>
        <taxon>Pseudonocardiales</taxon>
        <taxon>Pseudonocardiaceae</taxon>
        <taxon>Amycolatopsis</taxon>
    </lineage>
</organism>
<evidence type="ECO:0000313" key="3">
    <source>
        <dbReference type="Proteomes" id="UP001597419"/>
    </source>
</evidence>
<reference evidence="3" key="1">
    <citation type="journal article" date="2019" name="Int. J. Syst. Evol. Microbiol.">
        <title>The Global Catalogue of Microorganisms (GCM) 10K type strain sequencing project: providing services to taxonomists for standard genome sequencing and annotation.</title>
        <authorList>
            <consortium name="The Broad Institute Genomics Platform"/>
            <consortium name="The Broad Institute Genome Sequencing Center for Infectious Disease"/>
            <person name="Wu L."/>
            <person name="Ma J."/>
        </authorList>
    </citation>
    <scope>NUCLEOTIDE SEQUENCE [LARGE SCALE GENOMIC DNA]</scope>
    <source>
        <strain evidence="3">CGMCC 4.7643</strain>
    </source>
</reference>
<dbReference type="EMBL" id="JBHUKU010000001">
    <property type="protein sequence ID" value="MFD2456978.1"/>
    <property type="molecule type" value="Genomic_DNA"/>
</dbReference>
<sequence length="307" mass="33077">MPSALDDAVAAWIGTVLPGRRVARTRTLRGGFRNHNVHLVTDDGGQYVLRRVAQRDTCGIEAALATRLAGIAPVPEVVAVDPDGTEAGQPVLLSRFVSGVLLSEALPTADAECLGRAVGAVLAAIGTVVFPRPGFFTGADLVPDGTEPTADLPAFVERCLRAVDANRELGRAERDALLRHAEHRVPLVETVRGSRALVHSDFNPKNLLVARDGDGWVVSAVLDWEFAFAGSPLFDVGNMLRFPEDHPPAFRNGFTRGFAEAGGELPDDWPELGRALDLFALADFLTRPADHPFFGRAVALLRQRLRD</sequence>
<dbReference type="PANTHER" id="PTHR21310">
    <property type="entry name" value="AMINOGLYCOSIDE PHOSPHOTRANSFERASE-RELATED-RELATED"/>
    <property type="match status" value="1"/>
</dbReference>
<dbReference type="InterPro" id="IPR002575">
    <property type="entry name" value="Aminoglycoside_PTrfase"/>
</dbReference>
<dbReference type="InterPro" id="IPR011009">
    <property type="entry name" value="Kinase-like_dom_sf"/>
</dbReference>
<dbReference type="InterPro" id="IPR051678">
    <property type="entry name" value="AGP_Transferase"/>
</dbReference>
<feature type="domain" description="Aminoglycoside phosphotransferase" evidence="1">
    <location>
        <begin position="26"/>
        <end position="264"/>
    </location>
</feature>